<dbReference type="EMBL" id="CAMXCT010004157">
    <property type="protein sequence ID" value="CAI4007929.1"/>
    <property type="molecule type" value="Genomic_DNA"/>
</dbReference>
<organism evidence="1">
    <name type="scientific">Cladocopium goreaui</name>
    <dbReference type="NCBI Taxonomy" id="2562237"/>
    <lineage>
        <taxon>Eukaryota</taxon>
        <taxon>Sar</taxon>
        <taxon>Alveolata</taxon>
        <taxon>Dinophyceae</taxon>
        <taxon>Suessiales</taxon>
        <taxon>Symbiodiniaceae</taxon>
        <taxon>Cladocopium</taxon>
    </lineage>
</organism>
<evidence type="ECO:0000313" key="3">
    <source>
        <dbReference type="Proteomes" id="UP001152797"/>
    </source>
</evidence>
<keyword evidence="3" id="KW-1185">Reference proteome</keyword>
<sequence length="122" mass="13787">MMRDMHRYARYPDARSFALMAAMCPHKMRSATSSDVWWLWRRIFPVGQSPVREALRRYVSGNSPGAFWTASAVFTARARNASTPAKSHFLWFKNGIGANCAAPRCQQKDHRANLLSIDDPAG</sequence>
<protein>
    <submittedName>
        <fullName evidence="1">Uncharacterized protein</fullName>
    </submittedName>
</protein>
<evidence type="ECO:0000313" key="1">
    <source>
        <dbReference type="EMBL" id="CAI4007929.1"/>
    </source>
</evidence>
<dbReference type="EMBL" id="CAMXCT030004157">
    <property type="protein sequence ID" value="CAL4795241.1"/>
    <property type="molecule type" value="Genomic_DNA"/>
</dbReference>
<dbReference type="EMBL" id="CAMXCT020004157">
    <property type="protein sequence ID" value="CAL1161304.1"/>
    <property type="molecule type" value="Genomic_DNA"/>
</dbReference>
<reference evidence="1" key="1">
    <citation type="submission" date="2022-10" db="EMBL/GenBank/DDBJ databases">
        <authorList>
            <person name="Chen Y."/>
            <person name="Dougan E. K."/>
            <person name="Chan C."/>
            <person name="Rhodes N."/>
            <person name="Thang M."/>
        </authorList>
    </citation>
    <scope>NUCLEOTIDE SEQUENCE</scope>
</reference>
<gene>
    <name evidence="1" type="ORF">C1SCF055_LOCUS33425</name>
</gene>
<dbReference type="Proteomes" id="UP001152797">
    <property type="component" value="Unassembled WGS sequence"/>
</dbReference>
<dbReference type="AlphaFoldDB" id="A0A9P1DC71"/>
<accession>A0A9P1DC71</accession>
<comment type="caution">
    <text evidence="1">The sequence shown here is derived from an EMBL/GenBank/DDBJ whole genome shotgun (WGS) entry which is preliminary data.</text>
</comment>
<reference evidence="2 3" key="2">
    <citation type="submission" date="2024-05" db="EMBL/GenBank/DDBJ databases">
        <authorList>
            <person name="Chen Y."/>
            <person name="Shah S."/>
            <person name="Dougan E. K."/>
            <person name="Thang M."/>
            <person name="Chan C."/>
        </authorList>
    </citation>
    <scope>NUCLEOTIDE SEQUENCE [LARGE SCALE GENOMIC DNA]</scope>
</reference>
<evidence type="ECO:0000313" key="2">
    <source>
        <dbReference type="EMBL" id="CAL4795241.1"/>
    </source>
</evidence>
<name>A0A9P1DC71_9DINO</name>
<proteinExistence type="predicted"/>